<evidence type="ECO:0000256" key="5">
    <source>
        <dbReference type="ARBA" id="ARBA00022842"/>
    </source>
</evidence>
<dbReference type="GO" id="GO:0009117">
    <property type="term" value="P:nucleotide metabolic process"/>
    <property type="evidence" value="ECO:0007669"/>
    <property type="project" value="UniProtKB-KW"/>
</dbReference>
<dbReference type="RefSeq" id="WP_013826041.1">
    <property type="nucleotide sequence ID" value="NC_015574.1"/>
</dbReference>
<dbReference type="PANTHER" id="PTHR34699:SF2">
    <property type="entry name" value="NON-CANONICAL PURINE NTP PHOSPHATASE_PRRC1 DOMAIN-CONTAINING PROTEIN"/>
    <property type="match status" value="1"/>
</dbReference>
<evidence type="ECO:0000256" key="4">
    <source>
        <dbReference type="ARBA" id="ARBA00022801"/>
    </source>
</evidence>
<dbReference type="Proteomes" id="UP000009231">
    <property type="component" value="Chromosome"/>
</dbReference>
<dbReference type="HOGENOM" id="CLU_087417_0_1_2"/>
<evidence type="ECO:0000256" key="3">
    <source>
        <dbReference type="ARBA" id="ARBA00022741"/>
    </source>
</evidence>
<reference evidence="12 13" key="1">
    <citation type="journal article" date="2014" name="Int. J. Syst. Evol. Microbiol.">
        <title>Methanobacterium paludis sp. nov. and a novel strain of Methanobacterium lacus isolated from northern peatlands.</title>
        <authorList>
            <person name="Cadillo-Quiroz H."/>
            <person name="Brauer S.L."/>
            <person name="Goodson N."/>
            <person name="Yavitt J.B."/>
            <person name="Zinder S.H."/>
        </authorList>
    </citation>
    <scope>NUCLEOTIDE SEQUENCE [LARGE SCALE GENOMIC DNA]</scope>
    <source>
        <strain evidence="13">DSM 25820 / JCM 18151 / SWAN1</strain>
    </source>
</reference>
<keyword evidence="4 10" id="KW-0378">Hydrolase</keyword>
<keyword evidence="6 10" id="KW-0546">Nucleotide metabolism</keyword>
<dbReference type="GeneID" id="10669035"/>
<keyword evidence="5 10" id="KW-0460">Magnesium</keyword>
<organism evidence="12 13">
    <name type="scientific">Methanobacterium paludis (strain DSM 25820 / JCM 18151 / SWAN1)</name>
    <dbReference type="NCBI Taxonomy" id="868131"/>
    <lineage>
        <taxon>Archaea</taxon>
        <taxon>Methanobacteriati</taxon>
        <taxon>Methanobacteriota</taxon>
        <taxon>Methanomada group</taxon>
        <taxon>Methanobacteria</taxon>
        <taxon>Methanobacteriales</taxon>
        <taxon>Methanobacteriaceae</taxon>
        <taxon>Methanobacterium</taxon>
    </lineage>
</organism>
<comment type="function">
    <text evidence="10">Phosphatase that hydrolyzes non-canonical purine nucleotides such as XTP and ITP to their respective diphosphate derivatives. Probably excludes non-canonical purines from DNA/RNA precursor pool, thus preventing their incorporation into DNA/RNA and avoiding chromosomal lesions.</text>
</comment>
<feature type="binding site" evidence="10">
    <location>
        <position position="64"/>
    </location>
    <ligand>
        <name>Mg(2+)</name>
        <dbReference type="ChEBI" id="CHEBI:18420"/>
    </ligand>
</feature>
<name>F6D8A8_METPW</name>
<comment type="subunit">
    <text evidence="10">Homodimer.</text>
</comment>
<dbReference type="SUPFAM" id="SSF52972">
    <property type="entry name" value="ITPase-like"/>
    <property type="match status" value="1"/>
</dbReference>
<evidence type="ECO:0000256" key="1">
    <source>
        <dbReference type="ARBA" id="ARBA00001936"/>
    </source>
</evidence>
<keyword evidence="13" id="KW-1185">Reference proteome</keyword>
<comment type="cofactor">
    <cofactor evidence="1">
        <name>Mn(2+)</name>
        <dbReference type="ChEBI" id="CHEBI:29035"/>
    </cofactor>
</comment>
<dbReference type="eggNOG" id="arCOG01221">
    <property type="taxonomic scope" value="Archaea"/>
</dbReference>
<comment type="catalytic activity">
    <reaction evidence="9 10">
        <text>XTP + H2O = XDP + phosphate + H(+)</text>
        <dbReference type="Rhea" id="RHEA:28406"/>
        <dbReference type="ChEBI" id="CHEBI:15377"/>
        <dbReference type="ChEBI" id="CHEBI:15378"/>
        <dbReference type="ChEBI" id="CHEBI:43474"/>
        <dbReference type="ChEBI" id="CHEBI:59884"/>
        <dbReference type="ChEBI" id="CHEBI:61314"/>
        <dbReference type="EC" id="3.6.1.73"/>
    </reaction>
</comment>
<dbReference type="GO" id="GO:0000166">
    <property type="term" value="F:nucleotide binding"/>
    <property type="evidence" value="ECO:0007669"/>
    <property type="project" value="UniProtKB-KW"/>
</dbReference>
<evidence type="ECO:0000259" key="11">
    <source>
        <dbReference type="Pfam" id="PF01931"/>
    </source>
</evidence>
<comment type="catalytic activity">
    <reaction evidence="8 10">
        <text>ITP + H2O = IDP + phosphate + H(+)</text>
        <dbReference type="Rhea" id="RHEA:28330"/>
        <dbReference type="ChEBI" id="CHEBI:15377"/>
        <dbReference type="ChEBI" id="CHEBI:15378"/>
        <dbReference type="ChEBI" id="CHEBI:43474"/>
        <dbReference type="ChEBI" id="CHEBI:58280"/>
        <dbReference type="ChEBI" id="CHEBI:61402"/>
        <dbReference type="EC" id="3.6.1.73"/>
    </reaction>
</comment>
<dbReference type="InterPro" id="IPR026533">
    <property type="entry name" value="NTPase/PRRC1"/>
</dbReference>
<keyword evidence="3 10" id="KW-0547">Nucleotide-binding</keyword>
<dbReference type="Pfam" id="PF01931">
    <property type="entry name" value="NTPase_I-T"/>
    <property type="match status" value="1"/>
</dbReference>
<dbReference type="OrthoDB" id="52857at2157"/>
<dbReference type="EMBL" id="CP002772">
    <property type="protein sequence ID" value="AEG18542.1"/>
    <property type="molecule type" value="Genomic_DNA"/>
</dbReference>
<feature type="domain" description="Non-canonical purine NTP phosphatase/PRRC1" evidence="11">
    <location>
        <begin position="6"/>
        <end position="169"/>
    </location>
</feature>
<sequence>MKVAVGSKNPVKVKATKNILEKIYEDLEVLSVDADSQVPSQPFGLDQTINGAINRAKNAYSTGEFDLSVGIESGLMETPNSITGYIDLQWCAVFDGDKITLGVSSGFEYPPMVIEEVLNGVEVGDVMDKVTGVEDLGEKAGAVSYLSRGMLDRTENTEQCVLTAMIPRMNEEVYFKD</sequence>
<dbReference type="Gene3D" id="3.90.950.10">
    <property type="match status" value="1"/>
</dbReference>
<evidence type="ECO:0000256" key="2">
    <source>
        <dbReference type="ARBA" id="ARBA00022723"/>
    </source>
</evidence>
<evidence type="ECO:0000256" key="8">
    <source>
        <dbReference type="ARBA" id="ARBA00048174"/>
    </source>
</evidence>
<dbReference type="InterPro" id="IPR050299">
    <property type="entry name" value="YjjX_NTPase"/>
</dbReference>
<dbReference type="NCBIfam" id="NF003039">
    <property type="entry name" value="PRK03941.1"/>
    <property type="match status" value="1"/>
</dbReference>
<dbReference type="PANTHER" id="PTHR34699">
    <property type="match status" value="1"/>
</dbReference>
<evidence type="ECO:0000256" key="10">
    <source>
        <dbReference type="HAMAP-Rule" id="MF_00648"/>
    </source>
</evidence>
<dbReference type="EC" id="3.6.1.73" evidence="10"/>
<proteinExistence type="inferred from homology"/>
<dbReference type="FunFam" id="3.90.950.10:FF:000002">
    <property type="entry name" value="Inosine/xanthosine triphosphatase"/>
    <property type="match status" value="1"/>
</dbReference>
<comment type="similarity">
    <text evidence="10">Belongs to the YjjX NTPase family.</text>
</comment>
<accession>F6D8A8</accession>
<feature type="binding site" evidence="10">
    <location>
        <position position="35"/>
    </location>
    <ligand>
        <name>Mg(2+)</name>
        <dbReference type="ChEBI" id="CHEBI:18420"/>
    </ligand>
</feature>
<evidence type="ECO:0000256" key="6">
    <source>
        <dbReference type="ARBA" id="ARBA00023080"/>
    </source>
</evidence>
<evidence type="ECO:0000313" key="12">
    <source>
        <dbReference type="EMBL" id="AEG18542.1"/>
    </source>
</evidence>
<dbReference type="KEGG" id="mew:MSWAN_1528"/>
<dbReference type="HAMAP" id="MF_00648">
    <property type="entry name" value="Non_canon_purine_NTPase_YjjX"/>
    <property type="match status" value="1"/>
</dbReference>
<comment type="caution">
    <text evidence="10">Lacks conserved residue(s) required for the propagation of feature annotation.</text>
</comment>
<dbReference type="InterPro" id="IPR002786">
    <property type="entry name" value="Non_canon_purine_NTPase"/>
</dbReference>
<keyword evidence="7 10" id="KW-0464">Manganese</keyword>
<dbReference type="GO" id="GO:0103023">
    <property type="term" value="F:ITPase activity"/>
    <property type="evidence" value="ECO:0007669"/>
    <property type="project" value="UniProtKB-EC"/>
</dbReference>
<evidence type="ECO:0000256" key="7">
    <source>
        <dbReference type="ARBA" id="ARBA00023211"/>
    </source>
</evidence>
<dbReference type="AlphaFoldDB" id="F6D8A8"/>
<dbReference type="STRING" id="868131.MSWAN_1528"/>
<gene>
    <name evidence="12" type="ordered locus">MSWAN_1528</name>
</gene>
<dbReference type="InterPro" id="IPR029001">
    <property type="entry name" value="ITPase-like_fam"/>
</dbReference>
<comment type="cofactor">
    <cofactor evidence="10">
        <name>Mg(2+)</name>
        <dbReference type="ChEBI" id="CHEBI:18420"/>
    </cofactor>
    <cofactor evidence="10">
        <name>Mn(2+)</name>
        <dbReference type="ChEBI" id="CHEBI:29035"/>
    </cofactor>
    <text evidence="10">Binds 1 divalent metal cation per subunit; can use either Mg(2+) or Mn(2+).</text>
</comment>
<evidence type="ECO:0000313" key="13">
    <source>
        <dbReference type="Proteomes" id="UP000009231"/>
    </source>
</evidence>
<keyword evidence="2 10" id="KW-0479">Metal-binding</keyword>
<dbReference type="GO" id="GO:0006772">
    <property type="term" value="P:thiamine metabolic process"/>
    <property type="evidence" value="ECO:0007669"/>
    <property type="project" value="TreeGrafter"/>
</dbReference>
<dbReference type="NCBIfam" id="TIGR00258">
    <property type="entry name" value="inosine/xanthosine triphosphatase"/>
    <property type="match status" value="1"/>
</dbReference>
<dbReference type="GO" id="GO:0046872">
    <property type="term" value="F:metal ion binding"/>
    <property type="evidence" value="ECO:0007669"/>
    <property type="project" value="UniProtKB-KW"/>
</dbReference>
<protein>
    <recommendedName>
        <fullName evidence="10">Probable inosine/xanthosine triphosphatase</fullName>
        <shortName evidence="10">ITPase/XTPase</shortName>
        <ecNumber evidence="10">3.6.1.73</ecNumber>
    </recommendedName>
    <alternativeName>
        <fullName evidence="10">Non-canonical purine NTP phosphatase</fullName>
    </alternativeName>
    <alternativeName>
        <fullName evidence="10">Non-standard purine NTP phosphatase</fullName>
    </alternativeName>
    <alternativeName>
        <fullName evidence="10">Nucleoside-triphosphate phosphatase</fullName>
        <shortName evidence="10">NTPase</shortName>
    </alternativeName>
</protein>
<evidence type="ECO:0000256" key="9">
    <source>
        <dbReference type="ARBA" id="ARBA00048781"/>
    </source>
</evidence>